<proteinExistence type="predicted"/>
<evidence type="ECO:0000256" key="1">
    <source>
        <dbReference type="SAM" id="Phobius"/>
    </source>
</evidence>
<dbReference type="OrthoDB" id="10607at2157"/>
<keyword evidence="1" id="KW-0812">Transmembrane</keyword>
<keyword evidence="3" id="KW-1185">Reference proteome</keyword>
<dbReference type="RefSeq" id="WP_134483458.1">
    <property type="nucleotide sequence ID" value="NZ_LR216287.1"/>
</dbReference>
<keyword evidence="1" id="KW-0472">Membrane</keyword>
<dbReference type="EMBL" id="LR216287">
    <property type="protein sequence ID" value="VFJ13529.1"/>
    <property type="molecule type" value="Genomic_DNA"/>
</dbReference>
<dbReference type="Proteomes" id="UP000294299">
    <property type="component" value="Chromosome NFRAN"/>
</dbReference>
<gene>
    <name evidence="2" type="ORF">NFRAN_1207</name>
</gene>
<name>A0A484I723_9ARCH</name>
<accession>A0A484I723</accession>
<sequence length="185" mass="20189">MINDMHRTKWGNRFIITAIIQGGIMTLLALSMVASQFIFANNFDMIQFLSLSFEGPAKWFFLGIIFYLIFIVAIAVTAIFYIHLEINLRRQISGILKVLAWIHLLGMNIGGPLTTLLMIFAGLSGSGVMSVFIEGKIGPQNIEILNALTTPIAISIGILSIGVICGGLAYTLTYLKGNNLIKGGH</sequence>
<dbReference type="AlphaFoldDB" id="A0A484I723"/>
<organism evidence="2 3">
    <name type="scientific">Candidatus Nitrosocosmicus franklandianus</name>
    <dbReference type="NCBI Taxonomy" id="1798806"/>
    <lineage>
        <taxon>Archaea</taxon>
        <taxon>Nitrososphaerota</taxon>
        <taxon>Nitrososphaeria</taxon>
        <taxon>Nitrososphaerales</taxon>
        <taxon>Nitrososphaeraceae</taxon>
        <taxon>Candidatus Nitrosocosmicus</taxon>
    </lineage>
</organism>
<evidence type="ECO:0000313" key="2">
    <source>
        <dbReference type="EMBL" id="VFJ13529.1"/>
    </source>
</evidence>
<dbReference type="KEGG" id="nfn:NFRAN_1207"/>
<dbReference type="GeneID" id="39420607"/>
<reference evidence="2 3" key="1">
    <citation type="submission" date="2019-02" db="EMBL/GenBank/DDBJ databases">
        <authorList>
            <person name="Lehtovirta-Morley E L."/>
        </authorList>
    </citation>
    <scope>NUCLEOTIDE SEQUENCE [LARGE SCALE GENOMIC DNA]</scope>
    <source>
        <strain evidence="2">NFRAN1</strain>
    </source>
</reference>
<protein>
    <submittedName>
        <fullName evidence="2">Uncharacterized protein</fullName>
    </submittedName>
</protein>
<evidence type="ECO:0000313" key="3">
    <source>
        <dbReference type="Proteomes" id="UP000294299"/>
    </source>
</evidence>
<feature type="transmembrane region" description="Helical" evidence="1">
    <location>
        <begin position="145"/>
        <end position="170"/>
    </location>
</feature>
<feature type="transmembrane region" description="Helical" evidence="1">
    <location>
        <begin position="59"/>
        <end position="82"/>
    </location>
</feature>
<feature type="transmembrane region" description="Helical" evidence="1">
    <location>
        <begin position="14"/>
        <end position="39"/>
    </location>
</feature>
<keyword evidence="1" id="KW-1133">Transmembrane helix</keyword>